<dbReference type="Proteomes" id="UP000250928">
    <property type="component" value="Unassembled WGS sequence"/>
</dbReference>
<dbReference type="CDD" id="cd08829">
    <property type="entry name" value="SPFH_paraslipin"/>
    <property type="match status" value="1"/>
</dbReference>
<accession>A0A657PU40</accession>
<gene>
    <name evidence="5" type="ORF">B0D84_00780</name>
    <name evidence="6" type="ORF">C3L24_03900</name>
</gene>
<evidence type="ECO:0000256" key="3">
    <source>
        <dbReference type="SAM" id="Phobius"/>
    </source>
</evidence>
<dbReference type="InterPro" id="IPR001972">
    <property type="entry name" value="Stomatin_HflK_fam"/>
</dbReference>
<feature type="transmembrane region" description="Helical" evidence="3">
    <location>
        <begin position="48"/>
        <end position="68"/>
    </location>
</feature>
<protein>
    <submittedName>
        <fullName evidence="5">Paraslipin</fullName>
    </submittedName>
</protein>
<dbReference type="InterPro" id="IPR050710">
    <property type="entry name" value="Band7/mec-2_domain"/>
</dbReference>
<comment type="caution">
    <text evidence="5">The sequence shown here is derived from an EMBL/GenBank/DDBJ whole genome shotgun (WGS) entry which is preliminary data.</text>
</comment>
<name>A0A657PU40_9GAMM</name>
<reference evidence="5 7" key="1">
    <citation type="submission" date="2017-02" db="EMBL/GenBank/DDBJ databases">
        <title>Novel co-symbiosis in the unique lucinid bivalve Phacoides pectinatus.</title>
        <authorList>
            <person name="Lim S.J."/>
            <person name="Davis B.G."/>
            <person name="Gill D.E."/>
            <person name="Engel A.S."/>
            <person name="Anderson L.C."/>
            <person name="Campbell B.J."/>
        </authorList>
    </citation>
    <scope>NUCLEOTIDE SEQUENCE [LARGE SCALE GENOMIC DNA]</scope>
    <source>
        <strain evidence="5">LUC13016_P6</strain>
    </source>
</reference>
<dbReference type="GO" id="GO:0098552">
    <property type="term" value="C:side of membrane"/>
    <property type="evidence" value="ECO:0007669"/>
    <property type="project" value="UniProtKB-ARBA"/>
</dbReference>
<dbReference type="Gene3D" id="3.30.479.30">
    <property type="entry name" value="Band 7 domain"/>
    <property type="match status" value="1"/>
</dbReference>
<evidence type="ECO:0000256" key="2">
    <source>
        <dbReference type="ARBA" id="ARBA00008164"/>
    </source>
</evidence>
<dbReference type="SMART" id="SM00244">
    <property type="entry name" value="PHB"/>
    <property type="match status" value="1"/>
</dbReference>
<dbReference type="InterPro" id="IPR032435">
    <property type="entry name" value="STML2-like_C"/>
</dbReference>
<reference evidence="6 8" key="2">
    <citation type="submission" date="2018-01" db="EMBL/GenBank/DDBJ databases">
        <title>Novel co-symbiosis in the lucinid bivalve Phacoides pectinatus.</title>
        <authorList>
            <person name="Lim S.J."/>
            <person name="Davis B.G."/>
            <person name="Gill D.E."/>
            <person name="Engel A.S."/>
            <person name="Anderson L.C."/>
            <person name="Campbell B.J."/>
        </authorList>
    </citation>
    <scope>NUCLEOTIDE SEQUENCE [LARGE SCALE GENOMIC DNA]</scope>
    <source>
        <strain evidence="6">N3_P5</strain>
    </source>
</reference>
<evidence type="ECO:0000259" key="4">
    <source>
        <dbReference type="SMART" id="SM00244"/>
    </source>
</evidence>
<dbReference type="SUPFAM" id="SSF117892">
    <property type="entry name" value="Band 7/SPFH domain"/>
    <property type="match status" value="1"/>
</dbReference>
<dbReference type="Proteomes" id="UP000243361">
    <property type="component" value="Unassembled WGS sequence"/>
</dbReference>
<dbReference type="PANTHER" id="PTHR43327:SF10">
    <property type="entry name" value="STOMATIN-LIKE PROTEIN 2, MITOCHONDRIAL"/>
    <property type="match status" value="1"/>
</dbReference>
<sequence>MDKMILSLFELAFNVWVMLAIVLVVLIKYSIKFVPQNRAFVIERFGKYTGTLTAGLGFIFPFIDRVAYDRSLKEQAVDVPSQAAITKDNINLSVDGVLYMKVLDPYKASYGVEEYTFAVTQLAQTTMRSEIGKMELDRTFEEREALNSSIVNSINEAAEPWGVQVLRYEIKDIVPPRSVLEAMERQMKAEREKRADILESEGQRQSAINVAEGDKQAKVLRAEAERQEQILRAEGEARAIEMVAEAKAKALETIGRAADTARGQKAVQLDLATGAINAKREIAKESTVVLMDAQSSEPASVVAQAVAITAAMNNSDAFGFSGREGA</sequence>
<dbReference type="InterPro" id="IPR036013">
    <property type="entry name" value="Band_7/SPFH_dom_sf"/>
</dbReference>
<comment type="similarity">
    <text evidence="2">Belongs to the band 7/mec-2 family.</text>
</comment>
<dbReference type="FunFam" id="3.30.479.30:FF:000004">
    <property type="entry name" value="Putative membrane protease family, stomatin"/>
    <property type="match status" value="1"/>
</dbReference>
<evidence type="ECO:0000313" key="5">
    <source>
        <dbReference type="EMBL" id="OQX37222.1"/>
    </source>
</evidence>
<dbReference type="PANTHER" id="PTHR43327">
    <property type="entry name" value="STOMATIN-LIKE PROTEIN 2, MITOCHONDRIAL"/>
    <property type="match status" value="1"/>
</dbReference>
<dbReference type="Pfam" id="PF01145">
    <property type="entry name" value="Band_7"/>
    <property type="match status" value="1"/>
</dbReference>
<comment type="subcellular location">
    <subcellularLocation>
        <location evidence="1">Membrane</location>
        <topology evidence="1">Single-pass membrane protein</topology>
    </subcellularLocation>
</comment>
<keyword evidence="3" id="KW-0812">Transmembrane</keyword>
<feature type="domain" description="Band 7" evidence="4">
    <location>
        <begin position="29"/>
        <end position="187"/>
    </location>
</feature>
<keyword evidence="3" id="KW-0472">Membrane</keyword>
<dbReference type="EMBL" id="PQCO01000141">
    <property type="protein sequence ID" value="PUE03965.1"/>
    <property type="molecule type" value="Genomic_DNA"/>
</dbReference>
<dbReference type="EMBL" id="MUIE01000066">
    <property type="protein sequence ID" value="OQX37222.1"/>
    <property type="molecule type" value="Genomic_DNA"/>
</dbReference>
<evidence type="ECO:0000313" key="6">
    <source>
        <dbReference type="EMBL" id="PUE03965.1"/>
    </source>
</evidence>
<keyword evidence="7" id="KW-1185">Reference proteome</keyword>
<evidence type="ECO:0000256" key="1">
    <source>
        <dbReference type="ARBA" id="ARBA00004167"/>
    </source>
</evidence>
<evidence type="ECO:0000313" key="7">
    <source>
        <dbReference type="Proteomes" id="UP000243361"/>
    </source>
</evidence>
<dbReference type="PRINTS" id="PR00721">
    <property type="entry name" value="STOMATIN"/>
</dbReference>
<dbReference type="AlphaFoldDB" id="A0A657PU40"/>
<proteinExistence type="inferred from homology"/>
<organism evidence="5 7">
    <name type="scientific">Candidatus Sedimenticola endophacoides</name>
    <dbReference type="NCBI Taxonomy" id="2548426"/>
    <lineage>
        <taxon>Bacteria</taxon>
        <taxon>Pseudomonadati</taxon>
        <taxon>Pseudomonadota</taxon>
        <taxon>Gammaproteobacteria</taxon>
        <taxon>Chromatiales</taxon>
        <taxon>Sedimenticolaceae</taxon>
        <taxon>Sedimenticola</taxon>
    </lineage>
</organism>
<dbReference type="Pfam" id="PF16200">
    <property type="entry name" value="Band_7_C"/>
    <property type="match status" value="1"/>
</dbReference>
<dbReference type="InterPro" id="IPR001107">
    <property type="entry name" value="Band_7"/>
</dbReference>
<evidence type="ECO:0000313" key="8">
    <source>
        <dbReference type="Proteomes" id="UP000250928"/>
    </source>
</evidence>
<dbReference type="GO" id="GO:0005886">
    <property type="term" value="C:plasma membrane"/>
    <property type="evidence" value="ECO:0007669"/>
    <property type="project" value="UniProtKB-ARBA"/>
</dbReference>
<keyword evidence="3" id="KW-1133">Transmembrane helix</keyword>
<feature type="transmembrane region" description="Helical" evidence="3">
    <location>
        <begin position="6"/>
        <end position="27"/>
    </location>
</feature>